<comment type="caution">
    <text evidence="6">The sequence shown here is derived from an EMBL/GenBank/DDBJ whole genome shotgun (WGS) entry which is preliminary data.</text>
</comment>
<dbReference type="SUPFAM" id="SSF82895">
    <property type="entry name" value="TSP-1 type 1 repeat"/>
    <property type="match status" value="1"/>
</dbReference>
<evidence type="ECO:0000313" key="7">
    <source>
        <dbReference type="Proteomes" id="UP001469553"/>
    </source>
</evidence>
<keyword evidence="7" id="KW-1185">Reference proteome</keyword>
<dbReference type="Proteomes" id="UP001469553">
    <property type="component" value="Unassembled WGS sequence"/>
</dbReference>
<evidence type="ECO:0000256" key="4">
    <source>
        <dbReference type="SAM" id="MobiDB-lite"/>
    </source>
</evidence>
<keyword evidence="3" id="KW-0325">Glycoprotein</keyword>
<dbReference type="InterPro" id="IPR000884">
    <property type="entry name" value="TSP1_rpt"/>
</dbReference>
<reference evidence="6 7" key="1">
    <citation type="submission" date="2021-06" db="EMBL/GenBank/DDBJ databases">
        <authorList>
            <person name="Palmer J.M."/>
        </authorList>
    </citation>
    <scope>NUCLEOTIDE SEQUENCE [LARGE SCALE GENOMIC DNA]</scope>
    <source>
        <strain evidence="6 7">AS_MEX2019</strain>
        <tissue evidence="6">Muscle</tissue>
    </source>
</reference>
<name>A0ABV0ZZD0_9TELE</name>
<dbReference type="InterPro" id="IPR036383">
    <property type="entry name" value="TSP1_rpt_sf"/>
</dbReference>
<dbReference type="EMBL" id="JAHRIP010076994">
    <property type="protein sequence ID" value="MEQ2311515.1"/>
    <property type="molecule type" value="Genomic_DNA"/>
</dbReference>
<dbReference type="Gene3D" id="2.20.100.10">
    <property type="entry name" value="Thrombospondin type-1 (TSP1) repeat"/>
    <property type="match status" value="1"/>
</dbReference>
<feature type="region of interest" description="Disordered" evidence="4">
    <location>
        <begin position="50"/>
        <end position="72"/>
    </location>
</feature>
<dbReference type="PROSITE" id="PS50092">
    <property type="entry name" value="TSP1"/>
    <property type="match status" value="1"/>
</dbReference>
<keyword evidence="2" id="KW-1015">Disulfide bond</keyword>
<dbReference type="PANTHER" id="PTHR20920">
    <property type="entry name" value="RPE-SPONDIN"/>
    <property type="match status" value="1"/>
</dbReference>
<keyword evidence="1" id="KW-0732">Signal</keyword>
<evidence type="ECO:0000256" key="2">
    <source>
        <dbReference type="ARBA" id="ARBA00023157"/>
    </source>
</evidence>
<dbReference type="SMART" id="SM00209">
    <property type="entry name" value="TSP1"/>
    <property type="match status" value="1"/>
</dbReference>
<evidence type="ECO:0000259" key="5">
    <source>
        <dbReference type="Pfam" id="PF19028"/>
    </source>
</evidence>
<proteinExistence type="predicted"/>
<feature type="non-terminal residue" evidence="6">
    <location>
        <position position="1"/>
    </location>
</feature>
<feature type="domain" description="Spondin-like TSP1" evidence="5">
    <location>
        <begin position="33"/>
        <end position="83"/>
    </location>
</feature>
<dbReference type="InterPro" id="IPR039942">
    <property type="entry name" value="SBSPO"/>
</dbReference>
<organism evidence="6 7">
    <name type="scientific">Ameca splendens</name>
    <dbReference type="NCBI Taxonomy" id="208324"/>
    <lineage>
        <taxon>Eukaryota</taxon>
        <taxon>Metazoa</taxon>
        <taxon>Chordata</taxon>
        <taxon>Craniata</taxon>
        <taxon>Vertebrata</taxon>
        <taxon>Euteleostomi</taxon>
        <taxon>Actinopterygii</taxon>
        <taxon>Neopterygii</taxon>
        <taxon>Teleostei</taxon>
        <taxon>Neoteleostei</taxon>
        <taxon>Acanthomorphata</taxon>
        <taxon>Ovalentaria</taxon>
        <taxon>Atherinomorphae</taxon>
        <taxon>Cyprinodontiformes</taxon>
        <taxon>Goodeidae</taxon>
        <taxon>Ameca</taxon>
    </lineage>
</organism>
<accession>A0ABV0ZZD0</accession>
<evidence type="ECO:0000256" key="1">
    <source>
        <dbReference type="ARBA" id="ARBA00022729"/>
    </source>
</evidence>
<dbReference type="PANTHER" id="PTHR20920:SF6">
    <property type="entry name" value="SOMATOMEDIN B AND THROMBOSPONDIN TYPE 1 DOMAIN CONTAINING"/>
    <property type="match status" value="1"/>
</dbReference>
<dbReference type="Pfam" id="PF19028">
    <property type="entry name" value="TSP1_spondin"/>
    <property type="match status" value="1"/>
</dbReference>
<dbReference type="InterPro" id="IPR044004">
    <property type="entry name" value="TSP1_spondin_dom"/>
</dbReference>
<protein>
    <recommendedName>
        <fullName evidence="5">Spondin-like TSP1 domain-containing protein</fullName>
    </recommendedName>
</protein>
<gene>
    <name evidence="6" type="ORF">AMECASPLE_020824</name>
</gene>
<sequence length="121" mass="13596">GPQGDTSRWNLIPVCRKIQHQNYSMQAEAATHCVVGSWGPWSSCSSPCGVGSKERSRQVSIPPRSGGSPCPDLRQRQGCFGNNIICNNAKEVAKILPDSFKRTFKDPWRRPHMLMKKEKDR</sequence>
<evidence type="ECO:0000313" key="6">
    <source>
        <dbReference type="EMBL" id="MEQ2311515.1"/>
    </source>
</evidence>
<evidence type="ECO:0000256" key="3">
    <source>
        <dbReference type="ARBA" id="ARBA00023180"/>
    </source>
</evidence>